<dbReference type="AlphaFoldDB" id="A0A2A9MIE3"/>
<organism evidence="3 4">
    <name type="scientific">Besnoitia besnoiti</name>
    <name type="common">Apicomplexan protozoan</name>
    <dbReference type="NCBI Taxonomy" id="94643"/>
    <lineage>
        <taxon>Eukaryota</taxon>
        <taxon>Sar</taxon>
        <taxon>Alveolata</taxon>
        <taxon>Apicomplexa</taxon>
        <taxon>Conoidasida</taxon>
        <taxon>Coccidia</taxon>
        <taxon>Eucoccidiorida</taxon>
        <taxon>Eimeriorina</taxon>
        <taxon>Sarcocystidae</taxon>
        <taxon>Besnoitia</taxon>
    </lineage>
</organism>
<dbReference type="GeneID" id="40305712"/>
<evidence type="ECO:0000313" key="4">
    <source>
        <dbReference type="Proteomes" id="UP000224006"/>
    </source>
</evidence>
<keyword evidence="2" id="KW-1133">Transmembrane helix</keyword>
<dbReference type="VEuPathDB" id="ToxoDB:BESB_006490"/>
<dbReference type="Proteomes" id="UP000224006">
    <property type="component" value="Chromosome I"/>
</dbReference>
<evidence type="ECO:0000256" key="2">
    <source>
        <dbReference type="SAM" id="Phobius"/>
    </source>
</evidence>
<protein>
    <recommendedName>
        <fullName evidence="5">Transmembrane protein</fullName>
    </recommendedName>
</protein>
<feature type="compositionally biased region" description="Basic and acidic residues" evidence="1">
    <location>
        <begin position="251"/>
        <end position="266"/>
    </location>
</feature>
<accession>A0A2A9MIE3</accession>
<feature type="transmembrane region" description="Helical" evidence="2">
    <location>
        <begin position="165"/>
        <end position="187"/>
    </location>
</feature>
<feature type="transmembrane region" description="Helical" evidence="2">
    <location>
        <begin position="25"/>
        <end position="46"/>
    </location>
</feature>
<dbReference type="KEGG" id="bbes:BESB_006490"/>
<keyword evidence="2" id="KW-0812">Transmembrane</keyword>
<dbReference type="EMBL" id="NWUJ01000001">
    <property type="protein sequence ID" value="PFH38308.1"/>
    <property type="molecule type" value="Genomic_DNA"/>
</dbReference>
<evidence type="ECO:0008006" key="5">
    <source>
        <dbReference type="Google" id="ProtNLM"/>
    </source>
</evidence>
<evidence type="ECO:0000313" key="3">
    <source>
        <dbReference type="EMBL" id="PFH38308.1"/>
    </source>
</evidence>
<keyword evidence="2" id="KW-0472">Membrane</keyword>
<dbReference type="OrthoDB" id="330725at2759"/>
<reference evidence="3 4" key="1">
    <citation type="submission" date="2017-09" db="EMBL/GenBank/DDBJ databases">
        <title>Genome sequencing of Besnoitia besnoiti strain Bb-Ger1.</title>
        <authorList>
            <person name="Schares G."/>
            <person name="Venepally P."/>
            <person name="Lorenzi H.A."/>
        </authorList>
    </citation>
    <scope>NUCLEOTIDE SEQUENCE [LARGE SCALE GENOMIC DNA]</scope>
    <source>
        <strain evidence="3 4">Bb-Ger1</strain>
    </source>
</reference>
<feature type="region of interest" description="Disordered" evidence="1">
    <location>
        <begin position="232"/>
        <end position="272"/>
    </location>
</feature>
<proteinExistence type="predicted"/>
<sequence length="272" mass="29653">MCGVIGRCIGGQGTACKWMNLRTFMLFWLFVYGIVAAFELVAGSYLSSLRGIVDEILDKLRLIANSGEHEGVGDYYYDILRASFATLWKTGTILTATRGCIDVVAGVLGAYGMWKGRRGLLYTFLAVNVINFFIDFVLFLASMILINTLYITWFYPIASVVPFALYGWLALAGPYVSTLILSYIWVVEVGGNGSEGKAYYELEEEKKKTGTESPAMRFLLALAACLVREDEKTGGAEDTGAMTDAGEDAPEEKPLLKTANAEKDIEAATGAA</sequence>
<comment type="caution">
    <text evidence="3">The sequence shown here is derived from an EMBL/GenBank/DDBJ whole genome shotgun (WGS) entry which is preliminary data.</text>
</comment>
<name>A0A2A9MIE3_BESBE</name>
<feature type="transmembrane region" description="Helical" evidence="2">
    <location>
        <begin position="120"/>
        <end position="153"/>
    </location>
</feature>
<keyword evidence="4" id="KW-1185">Reference proteome</keyword>
<gene>
    <name evidence="3" type="ORF">BESB_006490</name>
</gene>
<evidence type="ECO:0000256" key="1">
    <source>
        <dbReference type="SAM" id="MobiDB-lite"/>
    </source>
</evidence>
<dbReference type="RefSeq" id="XP_029222317.1">
    <property type="nucleotide sequence ID" value="XM_029359404.1"/>
</dbReference>